<dbReference type="Proteomes" id="UP000093757">
    <property type="component" value="Unassembled WGS sequence"/>
</dbReference>
<evidence type="ECO:0000313" key="2">
    <source>
        <dbReference type="Proteomes" id="UP000093757"/>
    </source>
</evidence>
<evidence type="ECO:0008006" key="3">
    <source>
        <dbReference type="Google" id="ProtNLM"/>
    </source>
</evidence>
<gene>
    <name evidence="1" type="ORF">A9W98_11265</name>
</gene>
<dbReference type="Gene3D" id="3.30.43.20">
    <property type="match status" value="1"/>
</dbReference>
<reference evidence="1 2" key="1">
    <citation type="submission" date="2016-06" db="EMBL/GenBank/DDBJ databases">
        <authorList>
            <person name="Kjaerup R.B."/>
            <person name="Dalgaard T.S."/>
            <person name="Juul-Madsen H.R."/>
        </authorList>
    </citation>
    <scope>NUCLEOTIDE SEQUENCE [LARGE SCALE GENOMIC DNA]</scope>
    <source>
        <strain evidence="1 2">1245752.6</strain>
    </source>
</reference>
<accession>A0A1A6BLF6</accession>
<comment type="caution">
    <text evidence="1">The sequence shown here is derived from an EMBL/GenBank/DDBJ whole genome shotgun (WGS) entry which is preliminary data.</text>
</comment>
<organism evidence="1 2">
    <name type="scientific">Mycobacterium gordonae</name>
    <dbReference type="NCBI Taxonomy" id="1778"/>
    <lineage>
        <taxon>Bacteria</taxon>
        <taxon>Bacillati</taxon>
        <taxon>Actinomycetota</taxon>
        <taxon>Actinomycetes</taxon>
        <taxon>Mycobacteriales</taxon>
        <taxon>Mycobacteriaceae</taxon>
        <taxon>Mycobacterium</taxon>
    </lineage>
</organism>
<name>A0A1A6BLF6_MYCGO</name>
<evidence type="ECO:0000313" key="1">
    <source>
        <dbReference type="EMBL" id="OBS03126.1"/>
    </source>
</evidence>
<protein>
    <recommendedName>
        <fullName evidence="3">Cytochrome P450</fullName>
    </recommendedName>
</protein>
<dbReference type="EMBL" id="MAEM01000104">
    <property type="protein sequence ID" value="OBS03126.1"/>
    <property type="molecule type" value="Genomic_DNA"/>
</dbReference>
<sequence length="62" mass="6974">MSTVQLRYDPFDAEIQDDPYPVYRQLRDAAPVYHAADTNTWVLSGLARKFVGGYVQAVGSPR</sequence>
<proteinExistence type="predicted"/>
<dbReference type="AlphaFoldDB" id="A0A1A6BLF6"/>